<dbReference type="Proteomes" id="UP000244037">
    <property type="component" value="Unassembled WGS sequence"/>
</dbReference>
<sequence length="169" mass="17934">MGVCEARRMSMNRVSKAAELLGALRQSCDTGFVAALHIRFTRPLVMYRTYPQAWCDHYDLNGLVVSDPSVRWGFCNTGAIHWDDTALDDPAGVIAAARSFGVANGVTVSVGPATSRSLAGLSRASGRFGAAEVQHLVGLVETLHLVLDGIEDEDGPELRALRALGGPAA</sequence>
<keyword evidence="1" id="KW-0805">Transcription regulation</keyword>
<evidence type="ECO:0000256" key="1">
    <source>
        <dbReference type="ARBA" id="ARBA00023015"/>
    </source>
</evidence>
<gene>
    <name evidence="5" type="ORF">C8N38_12525</name>
</gene>
<dbReference type="SUPFAM" id="SSF75516">
    <property type="entry name" value="Pheromone-binding domain of LuxR-like quorum-sensing transcription factors"/>
    <property type="match status" value="1"/>
</dbReference>
<organism evidence="5 6">
    <name type="scientific">Rhodovulum kholense</name>
    <dbReference type="NCBI Taxonomy" id="453584"/>
    <lineage>
        <taxon>Bacteria</taxon>
        <taxon>Pseudomonadati</taxon>
        <taxon>Pseudomonadota</taxon>
        <taxon>Alphaproteobacteria</taxon>
        <taxon>Rhodobacterales</taxon>
        <taxon>Paracoccaceae</taxon>
        <taxon>Rhodovulum</taxon>
    </lineage>
</organism>
<protein>
    <submittedName>
        <fullName evidence="5">Autoinducer binding domain-containing protein</fullName>
    </submittedName>
</protein>
<evidence type="ECO:0000256" key="2">
    <source>
        <dbReference type="ARBA" id="ARBA00023125"/>
    </source>
</evidence>
<feature type="domain" description="Transcription factor LuxR-like autoinducer-binding" evidence="4">
    <location>
        <begin position="43"/>
        <end position="127"/>
    </location>
</feature>
<keyword evidence="2" id="KW-0238">DNA-binding</keyword>
<evidence type="ECO:0000259" key="4">
    <source>
        <dbReference type="Pfam" id="PF03472"/>
    </source>
</evidence>
<evidence type="ECO:0000256" key="3">
    <source>
        <dbReference type="ARBA" id="ARBA00023163"/>
    </source>
</evidence>
<dbReference type="InterPro" id="IPR005143">
    <property type="entry name" value="TF_LuxR_autoind-bd_dom"/>
</dbReference>
<dbReference type="Pfam" id="PF03472">
    <property type="entry name" value="Autoind_bind"/>
    <property type="match status" value="1"/>
</dbReference>
<keyword evidence="3" id="KW-0804">Transcription</keyword>
<dbReference type="Gene3D" id="3.30.450.80">
    <property type="entry name" value="Transcription factor LuxR-like, autoinducer-binding domain"/>
    <property type="match status" value="1"/>
</dbReference>
<accession>A0A8E2VH66</accession>
<dbReference type="EMBL" id="QAYC01000025">
    <property type="protein sequence ID" value="PTW40304.1"/>
    <property type="molecule type" value="Genomic_DNA"/>
</dbReference>
<reference evidence="5 6" key="1">
    <citation type="submission" date="2018-04" db="EMBL/GenBank/DDBJ databases">
        <title>Genomic Encyclopedia of Archaeal and Bacterial Type Strains, Phase II (KMG-II): from individual species to whole genera.</title>
        <authorList>
            <person name="Goeker M."/>
        </authorList>
    </citation>
    <scope>NUCLEOTIDE SEQUENCE [LARGE SCALE GENOMIC DNA]</scope>
    <source>
        <strain evidence="5 6">DSM 19783</strain>
    </source>
</reference>
<dbReference type="AlphaFoldDB" id="A0A8E2VH66"/>
<dbReference type="GO" id="GO:0003677">
    <property type="term" value="F:DNA binding"/>
    <property type="evidence" value="ECO:0007669"/>
    <property type="project" value="UniProtKB-KW"/>
</dbReference>
<proteinExistence type="predicted"/>
<evidence type="ECO:0000313" key="6">
    <source>
        <dbReference type="Proteomes" id="UP000244037"/>
    </source>
</evidence>
<name>A0A8E2VH66_9RHOB</name>
<keyword evidence="6" id="KW-1185">Reference proteome</keyword>
<comment type="caution">
    <text evidence="5">The sequence shown here is derived from an EMBL/GenBank/DDBJ whole genome shotgun (WGS) entry which is preliminary data.</text>
</comment>
<dbReference type="InterPro" id="IPR036693">
    <property type="entry name" value="TF_LuxR_autoind-bd_dom_sf"/>
</dbReference>
<evidence type="ECO:0000313" key="5">
    <source>
        <dbReference type="EMBL" id="PTW40304.1"/>
    </source>
</evidence>